<dbReference type="Proteomes" id="UP000240572">
    <property type="component" value="Unassembled WGS sequence"/>
</dbReference>
<name>A0A2P8D9V5_9BACT</name>
<protein>
    <submittedName>
        <fullName evidence="1">Uncharacterized protein</fullName>
    </submittedName>
</protein>
<keyword evidence="2" id="KW-1185">Reference proteome</keyword>
<evidence type="ECO:0000313" key="2">
    <source>
        <dbReference type="Proteomes" id="UP000240572"/>
    </source>
</evidence>
<reference evidence="1 2" key="1">
    <citation type="submission" date="2018-03" db="EMBL/GenBank/DDBJ databases">
        <title>Genomic Encyclopedia of Type Strains, Phase III (KMG-III): the genomes of soil and plant-associated and newly described type strains.</title>
        <authorList>
            <person name="Whitman W."/>
        </authorList>
    </citation>
    <scope>NUCLEOTIDE SEQUENCE [LARGE SCALE GENOMIC DNA]</scope>
    <source>
        <strain evidence="1 2">CGMCC 1.12700</strain>
    </source>
</reference>
<accession>A0A2P8D9V5</accession>
<sequence length="147" mass="16303">MTKLNIIPEQLRCFYIGPECLSEGSVQQAVRNGILVESSFGKAQRIRIIGSLFIIFQQPGINNFVPPGYDPELIAYSVKPAGPGIANPPIINKKTFIKIVTQGTEIKSIQFILILLVAFLSCKLLKRSKVLACKYLVPQAWRLSVDT</sequence>
<organism evidence="1 2">
    <name type="scientific">Taibaiella chishuiensis</name>
    <dbReference type="NCBI Taxonomy" id="1434707"/>
    <lineage>
        <taxon>Bacteria</taxon>
        <taxon>Pseudomonadati</taxon>
        <taxon>Bacteroidota</taxon>
        <taxon>Chitinophagia</taxon>
        <taxon>Chitinophagales</taxon>
        <taxon>Chitinophagaceae</taxon>
        <taxon>Taibaiella</taxon>
    </lineage>
</organism>
<evidence type="ECO:0000313" key="1">
    <source>
        <dbReference type="EMBL" id="PSK93961.1"/>
    </source>
</evidence>
<dbReference type="AlphaFoldDB" id="A0A2P8D9V5"/>
<gene>
    <name evidence="1" type="ORF">B0I18_101110</name>
</gene>
<dbReference type="EMBL" id="PYGD01000001">
    <property type="protein sequence ID" value="PSK93961.1"/>
    <property type="molecule type" value="Genomic_DNA"/>
</dbReference>
<comment type="caution">
    <text evidence="1">The sequence shown here is derived from an EMBL/GenBank/DDBJ whole genome shotgun (WGS) entry which is preliminary data.</text>
</comment>
<proteinExistence type="predicted"/>